<sequence>MEETFTLLNVIYDEGASNFDGRKLDQPTHSEERQGHDDNRTNEESISTLHNQLLDAKTKVRVCYQCGKCFSKSRMFKIHRRFPTGEPYSCDHGGKSFTKKVNITGHQRIHTGIKAYRCDYRGKGFTHKGNLVAHQHSHTREKSFTCNQCRKCYIHMRSLLHHQRSHQH</sequence>
<feature type="compositionally biased region" description="Basic and acidic residues" evidence="8">
    <location>
        <begin position="20"/>
        <end position="43"/>
    </location>
</feature>
<feature type="region of interest" description="Disordered" evidence="8">
    <location>
        <begin position="19"/>
        <end position="44"/>
    </location>
</feature>
<evidence type="ECO:0000256" key="7">
    <source>
        <dbReference type="PROSITE-ProRule" id="PRU00042"/>
    </source>
</evidence>
<keyword evidence="5" id="KW-0862">Zinc</keyword>
<dbReference type="PANTHER" id="PTHR23226:SF416">
    <property type="entry name" value="FI01424P"/>
    <property type="match status" value="1"/>
</dbReference>
<dbReference type="SMART" id="SM00355">
    <property type="entry name" value="ZnF_C2H2"/>
    <property type="match status" value="3"/>
</dbReference>
<dbReference type="PROSITE" id="PS50157">
    <property type="entry name" value="ZINC_FINGER_C2H2_2"/>
    <property type="match status" value="4"/>
</dbReference>
<evidence type="ECO:0000313" key="10">
    <source>
        <dbReference type="EMBL" id="MED6252491.1"/>
    </source>
</evidence>
<feature type="domain" description="C2H2-type" evidence="9">
    <location>
        <begin position="116"/>
        <end position="143"/>
    </location>
</feature>
<feature type="domain" description="C2H2-type" evidence="9">
    <location>
        <begin position="61"/>
        <end position="88"/>
    </location>
</feature>
<keyword evidence="4 7" id="KW-0863">Zinc-finger</keyword>
<feature type="domain" description="C2H2-type" evidence="9">
    <location>
        <begin position="144"/>
        <end position="168"/>
    </location>
</feature>
<reference evidence="10 11" key="1">
    <citation type="submission" date="2021-07" db="EMBL/GenBank/DDBJ databases">
        <authorList>
            <person name="Palmer J.M."/>
        </authorList>
    </citation>
    <scope>NUCLEOTIDE SEQUENCE [LARGE SCALE GENOMIC DNA]</scope>
    <source>
        <strain evidence="10 11">AT_MEX2019</strain>
        <tissue evidence="10">Muscle</tissue>
    </source>
</reference>
<evidence type="ECO:0000256" key="8">
    <source>
        <dbReference type="SAM" id="MobiDB-lite"/>
    </source>
</evidence>
<protein>
    <recommendedName>
        <fullName evidence="9">C2H2-type domain-containing protein</fullName>
    </recommendedName>
</protein>
<feature type="domain" description="C2H2-type" evidence="9">
    <location>
        <begin position="88"/>
        <end position="115"/>
    </location>
</feature>
<organism evidence="10 11">
    <name type="scientific">Ataeniobius toweri</name>
    <dbReference type="NCBI Taxonomy" id="208326"/>
    <lineage>
        <taxon>Eukaryota</taxon>
        <taxon>Metazoa</taxon>
        <taxon>Chordata</taxon>
        <taxon>Craniata</taxon>
        <taxon>Vertebrata</taxon>
        <taxon>Euteleostomi</taxon>
        <taxon>Actinopterygii</taxon>
        <taxon>Neopterygii</taxon>
        <taxon>Teleostei</taxon>
        <taxon>Neoteleostei</taxon>
        <taxon>Acanthomorphata</taxon>
        <taxon>Ovalentaria</taxon>
        <taxon>Atherinomorphae</taxon>
        <taxon>Cyprinodontiformes</taxon>
        <taxon>Goodeidae</taxon>
        <taxon>Ataeniobius</taxon>
    </lineage>
</organism>
<dbReference type="PROSITE" id="PS00028">
    <property type="entry name" value="ZINC_FINGER_C2H2_1"/>
    <property type="match status" value="1"/>
</dbReference>
<dbReference type="InterPro" id="IPR036236">
    <property type="entry name" value="Znf_C2H2_sf"/>
</dbReference>
<evidence type="ECO:0000256" key="1">
    <source>
        <dbReference type="ARBA" id="ARBA00004123"/>
    </source>
</evidence>
<gene>
    <name evidence="10" type="ORF">ATANTOWER_012440</name>
</gene>
<comment type="subcellular location">
    <subcellularLocation>
        <location evidence="1">Nucleus</location>
    </subcellularLocation>
</comment>
<evidence type="ECO:0000259" key="9">
    <source>
        <dbReference type="PROSITE" id="PS50157"/>
    </source>
</evidence>
<evidence type="ECO:0000256" key="4">
    <source>
        <dbReference type="ARBA" id="ARBA00022771"/>
    </source>
</evidence>
<comment type="caution">
    <text evidence="10">The sequence shown here is derived from an EMBL/GenBank/DDBJ whole genome shotgun (WGS) entry which is preliminary data.</text>
</comment>
<dbReference type="Proteomes" id="UP001345963">
    <property type="component" value="Unassembled WGS sequence"/>
</dbReference>
<dbReference type="PANTHER" id="PTHR23226">
    <property type="entry name" value="ZINC FINGER AND SCAN DOMAIN-CONTAINING"/>
    <property type="match status" value="1"/>
</dbReference>
<dbReference type="InterPro" id="IPR013087">
    <property type="entry name" value="Znf_C2H2_type"/>
</dbReference>
<evidence type="ECO:0000256" key="5">
    <source>
        <dbReference type="ARBA" id="ARBA00022833"/>
    </source>
</evidence>
<accession>A0ABU7BPU8</accession>
<evidence type="ECO:0000313" key="11">
    <source>
        <dbReference type="Proteomes" id="UP001345963"/>
    </source>
</evidence>
<evidence type="ECO:0000256" key="6">
    <source>
        <dbReference type="ARBA" id="ARBA00023242"/>
    </source>
</evidence>
<dbReference type="EMBL" id="JAHUTI010061656">
    <property type="protein sequence ID" value="MED6252491.1"/>
    <property type="molecule type" value="Genomic_DNA"/>
</dbReference>
<dbReference type="SUPFAM" id="SSF57667">
    <property type="entry name" value="beta-beta-alpha zinc fingers"/>
    <property type="match status" value="3"/>
</dbReference>
<name>A0ABU7BPU8_9TELE</name>
<keyword evidence="6" id="KW-0539">Nucleus</keyword>
<evidence type="ECO:0000256" key="3">
    <source>
        <dbReference type="ARBA" id="ARBA00022737"/>
    </source>
</evidence>
<keyword evidence="3" id="KW-0677">Repeat</keyword>
<keyword evidence="11" id="KW-1185">Reference proteome</keyword>
<dbReference type="Gene3D" id="3.30.160.60">
    <property type="entry name" value="Classic Zinc Finger"/>
    <property type="match status" value="3"/>
</dbReference>
<evidence type="ECO:0000256" key="2">
    <source>
        <dbReference type="ARBA" id="ARBA00022723"/>
    </source>
</evidence>
<proteinExistence type="predicted"/>
<keyword evidence="2" id="KW-0479">Metal-binding</keyword>